<keyword evidence="2" id="KW-1185">Reference proteome</keyword>
<sequence>MKVRKEFLFLITIVLITSCGLVSQDNDPLDPSKPITITVWHYYNGNIQNQFDLLVEHFNETVGVERGIVVDSQSYGDVGQLANAVYDSANKTIGSLPLPDLFLSYPDNAYRVNLISELLDINTLFTEQELARYREEFLDEGKIGTGTGLKIFPIAKSSEILYLNKTFWDEFVDVSGADINRLRTWEGVLEVAEEYYNLTGKAFLGIDASANFMYVSAIQLGSEIYSVKDDSVSLNFTKEIARKIWEFYYIPYMKGFFEKNGRYSSDDARTDSVLAYTGSTAGAVYFPTEVTLPDGDVYPIDPMTLPYPYFEEGRAFAYQQGAGMCITKSDEPHEYGAGLFLKWFTEPEQNVEFSALTGYMPVMNESLKKEKMYEALSSMERIGAAIPGVIDSTVYMLDNYTLYSTKPFEGSFELRSLLESHLFSKITVDLGLVEEQVNSGEDRSKLVEALISELEFEKWYDQIHEELLSLVN</sequence>
<dbReference type="OrthoDB" id="362670at2"/>
<dbReference type="Gene3D" id="3.40.190.10">
    <property type="entry name" value="Periplasmic binding protein-like II"/>
    <property type="match status" value="1"/>
</dbReference>
<evidence type="ECO:0000313" key="2">
    <source>
        <dbReference type="Proteomes" id="UP000324209"/>
    </source>
</evidence>
<dbReference type="SUPFAM" id="SSF53850">
    <property type="entry name" value="Periplasmic binding protein-like II"/>
    <property type="match status" value="1"/>
</dbReference>
<proteinExistence type="predicted"/>
<organism evidence="1 2">
    <name type="scientific">Oceanispirochaeta crateris</name>
    <dbReference type="NCBI Taxonomy" id="2518645"/>
    <lineage>
        <taxon>Bacteria</taxon>
        <taxon>Pseudomonadati</taxon>
        <taxon>Spirochaetota</taxon>
        <taxon>Spirochaetia</taxon>
        <taxon>Spirochaetales</taxon>
        <taxon>Spirochaetaceae</taxon>
        <taxon>Oceanispirochaeta</taxon>
    </lineage>
</organism>
<dbReference type="Pfam" id="PF13416">
    <property type="entry name" value="SBP_bac_8"/>
    <property type="match status" value="1"/>
</dbReference>
<dbReference type="EMBL" id="CP036150">
    <property type="protein sequence ID" value="QEN08914.1"/>
    <property type="molecule type" value="Genomic_DNA"/>
</dbReference>
<protein>
    <submittedName>
        <fullName evidence="1">Extracellular solute-binding protein</fullName>
    </submittedName>
</protein>
<evidence type="ECO:0000313" key="1">
    <source>
        <dbReference type="EMBL" id="QEN08914.1"/>
    </source>
</evidence>
<dbReference type="PROSITE" id="PS51257">
    <property type="entry name" value="PROKAR_LIPOPROTEIN"/>
    <property type="match status" value="1"/>
</dbReference>
<dbReference type="Proteomes" id="UP000324209">
    <property type="component" value="Chromosome"/>
</dbReference>
<accession>A0A5C1QQM2</accession>
<dbReference type="RefSeq" id="WP_149486993.1">
    <property type="nucleotide sequence ID" value="NZ_CP036150.1"/>
</dbReference>
<gene>
    <name evidence="1" type="ORF">EXM22_13270</name>
</gene>
<reference evidence="1 2" key="1">
    <citation type="submission" date="2019-02" db="EMBL/GenBank/DDBJ databases">
        <title>Complete Genome Sequence and Methylome Analysis of free living Spirochaetas.</title>
        <authorList>
            <person name="Fomenkov A."/>
            <person name="Dubinina G."/>
            <person name="Leshcheva N."/>
            <person name="Mikheeva N."/>
            <person name="Grabovich M."/>
            <person name="Vincze T."/>
            <person name="Roberts R.J."/>
        </authorList>
    </citation>
    <scope>NUCLEOTIDE SEQUENCE [LARGE SCALE GENOMIC DNA]</scope>
    <source>
        <strain evidence="1 2">K2</strain>
    </source>
</reference>
<dbReference type="AlphaFoldDB" id="A0A5C1QQM2"/>
<dbReference type="InterPro" id="IPR006059">
    <property type="entry name" value="SBP"/>
</dbReference>
<name>A0A5C1QQM2_9SPIO</name>
<dbReference type="KEGG" id="ock:EXM22_13270"/>